<evidence type="ECO:0000256" key="1">
    <source>
        <dbReference type="SAM" id="Coils"/>
    </source>
</evidence>
<accession>A0A354YWE4</accession>
<evidence type="ECO:0000313" key="3">
    <source>
        <dbReference type="EMBL" id="HBK52572.1"/>
    </source>
</evidence>
<evidence type="ECO:0000256" key="2">
    <source>
        <dbReference type="SAM" id="Phobius"/>
    </source>
</evidence>
<organism evidence="3 4">
    <name type="scientific">Syntrophomonas wolfei</name>
    <dbReference type="NCBI Taxonomy" id="863"/>
    <lineage>
        <taxon>Bacteria</taxon>
        <taxon>Bacillati</taxon>
        <taxon>Bacillota</taxon>
        <taxon>Clostridia</taxon>
        <taxon>Eubacteriales</taxon>
        <taxon>Syntrophomonadaceae</taxon>
        <taxon>Syntrophomonas</taxon>
    </lineage>
</organism>
<sequence length="439" mass="50177">MADELWRYYYCLEEDADNFTPLIEVFQQNKVNYYPDYSFKLLEEEKSFSYQLKQDNLSILVLCCLVEKGDWEDYLASLEAWEEKAGINDADIVAETSVFLSTKTSWGDFLLSSQKLSRQKEDLSIGIEEGQMARLCRLWPQGKAFYACHLDKYTRQNRNFLGSELPLLEASLLRLRMISSFLREQKNTVLREREQLDQELSAILHTQLVMEKGSVEEAKELEEQVEGLSRAYGKIAGDYNTLLSAANRLSSLLQSFKQQLDALRGADFSEGFISDMINPYLIRLREIEEAQNSIIISRENHRAAIEVARSKIDIMNARSNMATQKEIRNLMQLNVTIQKQSLVFQYAAGLIEFIVLAYYSHSLWSHLAHGAYAVIPGWIQFLVVIAFSGNTVYCTHLMAEYMQGEHHVKNKLIAAAIPLFLILLIVIAASALLSSPLPH</sequence>
<keyword evidence="2" id="KW-0812">Transmembrane</keyword>
<dbReference type="Proteomes" id="UP000263273">
    <property type="component" value="Unassembled WGS sequence"/>
</dbReference>
<feature type="transmembrane region" description="Helical" evidence="2">
    <location>
        <begin position="342"/>
        <end position="359"/>
    </location>
</feature>
<keyword evidence="1" id="KW-0175">Coiled coil</keyword>
<evidence type="ECO:0000313" key="4">
    <source>
        <dbReference type="Proteomes" id="UP000263273"/>
    </source>
</evidence>
<feature type="coiled-coil region" evidence="1">
    <location>
        <begin position="179"/>
        <end position="266"/>
    </location>
</feature>
<comment type="caution">
    <text evidence="3">The sequence shown here is derived from an EMBL/GenBank/DDBJ whole genome shotgun (WGS) entry which is preliminary data.</text>
</comment>
<protein>
    <submittedName>
        <fullName evidence="3">Uncharacterized protein</fullName>
    </submittedName>
</protein>
<proteinExistence type="predicted"/>
<keyword evidence="2" id="KW-1133">Transmembrane helix</keyword>
<reference evidence="3 4" key="1">
    <citation type="journal article" date="2018" name="Nat. Biotechnol.">
        <title>A standardized bacterial taxonomy based on genome phylogeny substantially revises the tree of life.</title>
        <authorList>
            <person name="Parks D.H."/>
            <person name="Chuvochina M."/>
            <person name="Waite D.W."/>
            <person name="Rinke C."/>
            <person name="Skarshewski A."/>
            <person name="Chaumeil P.A."/>
            <person name="Hugenholtz P."/>
        </authorList>
    </citation>
    <scope>NUCLEOTIDE SEQUENCE [LARGE SCALE GENOMIC DNA]</scope>
    <source>
        <strain evidence="3">UBA10948</strain>
    </source>
</reference>
<keyword evidence="2" id="KW-0472">Membrane</keyword>
<dbReference type="EMBL" id="DNZF01000032">
    <property type="protein sequence ID" value="HBK52572.1"/>
    <property type="molecule type" value="Genomic_DNA"/>
</dbReference>
<dbReference type="AlphaFoldDB" id="A0A354YWE4"/>
<gene>
    <name evidence="3" type="ORF">DDZ44_01355</name>
</gene>
<name>A0A354YWE4_9FIRM</name>
<feature type="transmembrane region" description="Helical" evidence="2">
    <location>
        <begin position="413"/>
        <end position="433"/>
    </location>
</feature>
<feature type="transmembrane region" description="Helical" evidence="2">
    <location>
        <begin position="371"/>
        <end position="393"/>
    </location>
</feature>